<proteinExistence type="predicted"/>
<dbReference type="EMBL" id="HG818824">
    <property type="protein sequence ID" value="CDM21591.1"/>
    <property type="molecule type" value="Genomic_DNA"/>
</dbReference>
<protein>
    <submittedName>
        <fullName evidence="1">Hypothetical phage protein</fullName>
    </submittedName>
</protein>
<dbReference type="OrthoDB" id="3918at10239"/>
<dbReference type="SUPFAM" id="SSF56112">
    <property type="entry name" value="Protein kinase-like (PK-like)"/>
    <property type="match status" value="1"/>
</dbReference>
<sequence>MKDTMHRLTALLHEVMVAADYRVNCSGMGCAGQDSWVSFEAMARGEGFKLLGCGHFAAVFSHPDLDGYAIKVGFKKDDSGAAYAAYCRAHQGEAGIPNIHLIKRFSRAYMVVMDLLRSLDDIGRHYCQVCDTYDQQVLDLSYRVSNAVIGHGILPHEAVMDYVDSHRANEYQPVAHIEMQYIKELAKTCESIHNYFKEIAQFDLHRANVMVNGKGQLVITDPVSWTVEDDDDNMARLNEACE</sequence>
<dbReference type="RefSeq" id="YP_009004162.1">
    <property type="nucleotide sequence ID" value="NC_023548.1"/>
</dbReference>
<reference evidence="1 2" key="1">
    <citation type="journal article" date="2014" name="Genome Announc.">
        <title>Complete Genome Sequences of Two Citrobacter rodentium Bacteriophages, CR8 and CR44b.</title>
        <authorList>
            <person name="Toribio A.L."/>
            <person name="Pickard D."/>
            <person name="Cerdeno-Tarraga A.M."/>
            <person name="Petty N.K."/>
            <person name="Thomson N."/>
            <person name="Salmond G."/>
            <person name="Dougan G."/>
        </authorList>
    </citation>
    <scope>NUCLEOTIDE SEQUENCE [LARGE SCALE GENOMIC DNA]</scope>
</reference>
<keyword evidence="2" id="KW-1185">Reference proteome</keyword>
<accession>W6Q7D4</accession>
<gene>
    <name evidence="1" type="primary">0.7</name>
</gene>
<dbReference type="KEGG" id="vg:18499542"/>
<evidence type="ECO:0000313" key="1">
    <source>
        <dbReference type="EMBL" id="CDM21591.1"/>
    </source>
</evidence>
<evidence type="ECO:0000313" key="2">
    <source>
        <dbReference type="Proteomes" id="UP000019157"/>
    </source>
</evidence>
<dbReference type="GeneID" id="18499542"/>
<name>W6Q7D4_9CAUD</name>
<dbReference type="InterPro" id="IPR011009">
    <property type="entry name" value="Kinase-like_dom_sf"/>
</dbReference>
<organism evidence="1 2">
    <name type="scientific">Citrobacter phage CR8</name>
    <dbReference type="NCBI Taxonomy" id="1455076"/>
    <lineage>
        <taxon>Viruses</taxon>
        <taxon>Duplodnaviria</taxon>
        <taxon>Heunggongvirae</taxon>
        <taxon>Uroviricota</taxon>
        <taxon>Caudoviricetes</taxon>
        <taxon>Autographivirales</taxon>
        <taxon>Autotranscriptaviridae</taxon>
        <taxon>Studiervirinae</taxon>
        <taxon>Caroctavirus</taxon>
        <taxon>Caroctavirus CR8</taxon>
    </lineage>
</organism>
<dbReference type="Proteomes" id="UP000019157">
    <property type="component" value="Segment"/>
</dbReference>